<dbReference type="InterPro" id="IPR021272">
    <property type="entry name" value="DUF2851"/>
</dbReference>
<gene>
    <name evidence="1" type="ORF">BSZ37_11620</name>
</gene>
<proteinExistence type="predicted"/>
<sequence length="410" mass="45161">MARVPEAAIQDAWVRGLFDARALRTTDGQRVEVVHLGTLNGDSGPDVRDARVVIGGMLWAGDVEIHTTSAAWEAHGHDRDPAYDRVVLHVVLAADRRTGTLRRADGSALPELVLLPHLDRSLRALLRAFHVEPGTAPRCGARWDEVDPALARSWVRHLGTERLRRRARDLGREYGRQPDLDRLLVRRMFRALGYEANADAFETLATRLPLADLRQRSATGLHAALLFASALQPAELFTETAVADLTPMRPEAWRRGGRPANAPRRRIAQAAAWLAPGGPLRHDPVETLTEALADGVETATDLLRAETPDGSSRLGDARAVRVLVDAVLPVLLLDAEQREDPAREAVVLDAYDRLPASPDRITRRFAELGLRPRTAAEAQGVHQLVRAYCEEGRCARCAIGRALYPALDWV</sequence>
<dbReference type="EMBL" id="MQWD01000001">
    <property type="protein sequence ID" value="PAP78757.1"/>
    <property type="molecule type" value="Genomic_DNA"/>
</dbReference>
<name>A0A271J678_9BACT</name>
<dbReference type="Proteomes" id="UP000216339">
    <property type="component" value="Unassembled WGS sequence"/>
</dbReference>
<keyword evidence="2" id="KW-1185">Reference proteome</keyword>
<evidence type="ECO:0008006" key="3">
    <source>
        <dbReference type="Google" id="ProtNLM"/>
    </source>
</evidence>
<accession>A0A271J678</accession>
<evidence type="ECO:0000313" key="2">
    <source>
        <dbReference type="Proteomes" id="UP000216339"/>
    </source>
</evidence>
<comment type="caution">
    <text evidence="1">The sequence shown here is derived from an EMBL/GenBank/DDBJ whole genome shotgun (WGS) entry which is preliminary data.</text>
</comment>
<dbReference type="Pfam" id="PF11013">
    <property type="entry name" value="DUF2851"/>
    <property type="match status" value="1"/>
</dbReference>
<dbReference type="AlphaFoldDB" id="A0A271J678"/>
<protein>
    <recommendedName>
        <fullName evidence="3">DUF2851 domain-containing protein</fullName>
    </recommendedName>
</protein>
<reference evidence="1 2" key="1">
    <citation type="submission" date="2016-11" db="EMBL/GenBank/DDBJ databases">
        <title>Study of marine rhodopsin-containing bacteria.</title>
        <authorList>
            <person name="Yoshizawa S."/>
            <person name="Kumagai Y."/>
            <person name="Kogure K."/>
        </authorList>
    </citation>
    <scope>NUCLEOTIDE SEQUENCE [LARGE SCALE GENOMIC DNA]</scope>
    <source>
        <strain evidence="1 2">SAORIC-28</strain>
    </source>
</reference>
<evidence type="ECO:0000313" key="1">
    <source>
        <dbReference type="EMBL" id="PAP78757.1"/>
    </source>
</evidence>
<organism evidence="1 2">
    <name type="scientific">Rubrivirga marina</name>
    <dbReference type="NCBI Taxonomy" id="1196024"/>
    <lineage>
        <taxon>Bacteria</taxon>
        <taxon>Pseudomonadati</taxon>
        <taxon>Rhodothermota</taxon>
        <taxon>Rhodothermia</taxon>
        <taxon>Rhodothermales</taxon>
        <taxon>Rubricoccaceae</taxon>
        <taxon>Rubrivirga</taxon>
    </lineage>
</organism>